<protein>
    <recommendedName>
        <fullName evidence="3">t-SNARE coiled-coil homology domain-containing protein</fullName>
    </recommendedName>
</protein>
<evidence type="ECO:0000313" key="1">
    <source>
        <dbReference type="EMBL" id="CAH0474843.1"/>
    </source>
</evidence>
<evidence type="ECO:0008006" key="3">
    <source>
        <dbReference type="Google" id="ProtNLM"/>
    </source>
</evidence>
<reference evidence="1" key="1">
    <citation type="submission" date="2021-11" db="EMBL/GenBank/DDBJ databases">
        <authorList>
            <person name="Islam A."/>
            <person name="Islam S."/>
            <person name="Flora M.S."/>
            <person name="Rahman M."/>
            <person name="Ziaur R.M."/>
            <person name="Epstein J.H."/>
            <person name="Hassan M."/>
            <person name="Klassen M."/>
            <person name="Woodard K."/>
            <person name="Webb A."/>
            <person name="Webby R.J."/>
            <person name="El Zowalaty M.E."/>
        </authorList>
    </citation>
    <scope>NUCLEOTIDE SEQUENCE</scope>
    <source>
        <strain evidence="1">Pbs3</strain>
    </source>
</reference>
<gene>
    <name evidence="1" type="ORF">PBS003_LOCUS1684</name>
</gene>
<sequence length="182" mass="20630">MMVSNKKEKNKKSDQIHELKTRIDERLHSLAMSKFLSKEVAMRMDIVVQYYAEYERIKELAAATYHTAAGPHAFHTSCFASPIGCFKKSTFTPRAKSSRASESPVFGGHTKTIYALTSSLSTLAQMLELDVQARMLNEELRHQTIMYDGLVEQTDTTKAHVESINKTMKDAQLRTRRSPNNA</sequence>
<proteinExistence type="predicted"/>
<organism evidence="1 2">
    <name type="scientific">Peronospora belbahrii</name>
    <dbReference type="NCBI Taxonomy" id="622444"/>
    <lineage>
        <taxon>Eukaryota</taxon>
        <taxon>Sar</taxon>
        <taxon>Stramenopiles</taxon>
        <taxon>Oomycota</taxon>
        <taxon>Peronosporomycetes</taxon>
        <taxon>Peronosporales</taxon>
        <taxon>Peronosporaceae</taxon>
        <taxon>Peronospora</taxon>
    </lineage>
</organism>
<name>A0AAU9KPT2_9STRA</name>
<evidence type="ECO:0000313" key="2">
    <source>
        <dbReference type="Proteomes" id="UP001160483"/>
    </source>
</evidence>
<dbReference type="AlphaFoldDB" id="A0AAU9KPT2"/>
<comment type="caution">
    <text evidence="1">The sequence shown here is derived from an EMBL/GenBank/DDBJ whole genome shotgun (WGS) entry which is preliminary data.</text>
</comment>
<accession>A0AAU9KPT2</accession>
<dbReference type="EMBL" id="CAKKTJ010000114">
    <property type="protein sequence ID" value="CAH0474843.1"/>
    <property type="molecule type" value="Genomic_DNA"/>
</dbReference>
<dbReference type="Proteomes" id="UP001160483">
    <property type="component" value="Unassembled WGS sequence"/>
</dbReference>